<name>A0A7I7UQL7_MYCPV</name>
<feature type="domain" description="VWFA" evidence="1">
    <location>
        <begin position="329"/>
        <end position="510"/>
    </location>
</feature>
<proteinExistence type="predicted"/>
<dbReference type="Gene3D" id="3.40.50.410">
    <property type="entry name" value="von Willebrand factor, type A domain"/>
    <property type="match status" value="1"/>
</dbReference>
<reference evidence="2 3" key="1">
    <citation type="journal article" date="2019" name="Emerg. Microbes Infect.">
        <title>Comprehensive subspecies identification of 175 nontuberculous mycobacteria species based on 7547 genomic profiles.</title>
        <authorList>
            <person name="Matsumoto Y."/>
            <person name="Kinjo T."/>
            <person name="Motooka D."/>
            <person name="Nabeya D."/>
            <person name="Jung N."/>
            <person name="Uechi K."/>
            <person name="Horii T."/>
            <person name="Iida T."/>
            <person name="Fujita J."/>
            <person name="Nakamura S."/>
        </authorList>
    </citation>
    <scope>NUCLEOTIDE SEQUENCE [LARGE SCALE GENOMIC DNA]</scope>
    <source>
        <strain evidence="2 3">JCM 6370</strain>
    </source>
</reference>
<dbReference type="PANTHER" id="PTHR41248">
    <property type="entry name" value="NORD PROTEIN"/>
    <property type="match status" value="1"/>
</dbReference>
<evidence type="ECO:0000313" key="2">
    <source>
        <dbReference type="EMBL" id="BBY83081.1"/>
    </source>
</evidence>
<sequence length="513" mass="56387">MPVQAPTECDLSTLSDVAAVLAPALSGGRRHDAQLVAGERGQFATDLSTVYVSAAQTVPAGMTVVRAMTLGIALQSSPTKEMVSALDWSLLTPRERRALRIAEGRAAMGWAIASWPAMSPDYATLAPGHRAEPADGIDELLQRASALARSNLVLDVPELFGVPPGSRPLSRHRERIAGDGRRRNRVPWSSRRNLRHMRLAMPVGGTEGESPRLVIFEEAPDSEGESSDADRRLGVPYPEWDYRLNRYRQDFVTVVERRISPRYSRNIDLDPRIRRWFMAPHALARRSRMEDGDQLDVSAYVEQFGWSRAGGHVDDRIYEAMLPAQRDVATALLLDATSSLQGRGGAGFRLQLACSDALCAGMSSTAERFAVFAFTGETRHRVEVTRLRNFDDPAWALPAGAAIRPSGYTRLGAALRHVTRRLVQAPAERRVLLSIGDAVPSDEGYEGTYADADVNRAVDEAIAAGVVFRQLAVGKTTDAQLERRFGSGRFHRVSKSEDLPSVLARVHKELTYL</sequence>
<gene>
    <name evidence="2" type="ORF">MPUL_42390</name>
</gene>
<dbReference type="InterPro" id="IPR002035">
    <property type="entry name" value="VWF_A"/>
</dbReference>
<dbReference type="EMBL" id="AP022599">
    <property type="protein sequence ID" value="BBY83081.1"/>
    <property type="molecule type" value="Genomic_DNA"/>
</dbReference>
<dbReference type="InterPro" id="IPR051928">
    <property type="entry name" value="NorD/CobT"/>
</dbReference>
<dbReference type="Pfam" id="PF00092">
    <property type="entry name" value="VWA"/>
    <property type="match status" value="1"/>
</dbReference>
<dbReference type="InterPro" id="IPR036465">
    <property type="entry name" value="vWFA_dom_sf"/>
</dbReference>
<evidence type="ECO:0000313" key="3">
    <source>
        <dbReference type="Proteomes" id="UP000467252"/>
    </source>
</evidence>
<protein>
    <recommendedName>
        <fullName evidence="1">VWFA domain-containing protein</fullName>
    </recommendedName>
</protein>
<dbReference type="AlphaFoldDB" id="A0A7I7UQL7"/>
<evidence type="ECO:0000259" key="1">
    <source>
        <dbReference type="PROSITE" id="PS50234"/>
    </source>
</evidence>
<dbReference type="SUPFAM" id="SSF53300">
    <property type="entry name" value="vWA-like"/>
    <property type="match status" value="1"/>
</dbReference>
<dbReference type="PROSITE" id="PS50234">
    <property type="entry name" value="VWFA"/>
    <property type="match status" value="1"/>
</dbReference>
<keyword evidence="3" id="KW-1185">Reference proteome</keyword>
<dbReference type="PANTHER" id="PTHR41248:SF1">
    <property type="entry name" value="NORD PROTEIN"/>
    <property type="match status" value="1"/>
</dbReference>
<dbReference type="SMART" id="SM00327">
    <property type="entry name" value="VWA"/>
    <property type="match status" value="1"/>
</dbReference>
<dbReference type="Proteomes" id="UP000467252">
    <property type="component" value="Chromosome"/>
</dbReference>
<accession>A0A7I7UQL7</accession>
<organism evidence="2 3">
    <name type="scientific">Mycolicibacterium pulveris</name>
    <name type="common">Mycobacterium pulveris</name>
    <dbReference type="NCBI Taxonomy" id="36813"/>
    <lineage>
        <taxon>Bacteria</taxon>
        <taxon>Bacillati</taxon>
        <taxon>Actinomycetota</taxon>
        <taxon>Actinomycetes</taxon>
        <taxon>Mycobacteriales</taxon>
        <taxon>Mycobacteriaceae</taxon>
        <taxon>Mycolicibacterium</taxon>
    </lineage>
</organism>